<accession>A0A0F9BZ33</accession>
<keyword evidence="5" id="KW-0520">NAD</keyword>
<evidence type="ECO:0000256" key="4">
    <source>
        <dbReference type="ARBA" id="ARBA00023002"/>
    </source>
</evidence>
<evidence type="ECO:0000256" key="6">
    <source>
        <dbReference type="ARBA" id="ARBA00023211"/>
    </source>
</evidence>
<dbReference type="PANTHER" id="PTHR43275">
    <property type="entry name" value="D-MALATE DEHYDROGENASE [DECARBOXYLATING]"/>
    <property type="match status" value="1"/>
</dbReference>
<dbReference type="Gene3D" id="3.40.718.10">
    <property type="entry name" value="Isopropylmalate Dehydrogenase"/>
    <property type="match status" value="1"/>
</dbReference>
<reference evidence="8" key="1">
    <citation type="journal article" date="2015" name="Nature">
        <title>Complex archaea that bridge the gap between prokaryotes and eukaryotes.</title>
        <authorList>
            <person name="Spang A."/>
            <person name="Saw J.H."/>
            <person name="Jorgensen S.L."/>
            <person name="Zaremba-Niedzwiedzka K."/>
            <person name="Martijn J."/>
            <person name="Lind A.E."/>
            <person name="van Eijk R."/>
            <person name="Schleper C."/>
            <person name="Guy L."/>
            <person name="Ettema T.J."/>
        </authorList>
    </citation>
    <scope>NUCLEOTIDE SEQUENCE</scope>
</reference>
<comment type="cofactor">
    <cofactor evidence="1">
        <name>Mn(2+)</name>
        <dbReference type="ChEBI" id="CHEBI:29035"/>
    </cofactor>
</comment>
<dbReference type="InterPro" id="IPR024084">
    <property type="entry name" value="IsoPropMal-DH-like_dom"/>
</dbReference>
<evidence type="ECO:0000259" key="7">
    <source>
        <dbReference type="SMART" id="SM01329"/>
    </source>
</evidence>
<feature type="domain" description="Isopropylmalate dehydrogenase-like" evidence="7">
    <location>
        <begin position="20"/>
        <end position="228"/>
    </location>
</feature>
<evidence type="ECO:0000256" key="2">
    <source>
        <dbReference type="ARBA" id="ARBA00001946"/>
    </source>
</evidence>
<organism evidence="8">
    <name type="scientific">marine sediment metagenome</name>
    <dbReference type="NCBI Taxonomy" id="412755"/>
    <lineage>
        <taxon>unclassified sequences</taxon>
        <taxon>metagenomes</taxon>
        <taxon>ecological metagenomes</taxon>
    </lineage>
</organism>
<name>A0A0F9BZ33_9ZZZZ</name>
<dbReference type="SUPFAM" id="SSF53659">
    <property type="entry name" value="Isocitrate/Isopropylmalate dehydrogenase-like"/>
    <property type="match status" value="1"/>
</dbReference>
<dbReference type="GO" id="GO:0046872">
    <property type="term" value="F:metal ion binding"/>
    <property type="evidence" value="ECO:0007669"/>
    <property type="project" value="UniProtKB-KW"/>
</dbReference>
<dbReference type="AlphaFoldDB" id="A0A0F9BZ33"/>
<evidence type="ECO:0000256" key="1">
    <source>
        <dbReference type="ARBA" id="ARBA00001936"/>
    </source>
</evidence>
<dbReference type="SMART" id="SM01329">
    <property type="entry name" value="Iso_dh"/>
    <property type="match status" value="1"/>
</dbReference>
<dbReference type="PANTHER" id="PTHR43275:SF1">
    <property type="entry name" value="D-MALATE DEHYDROGENASE [DECARBOXYLATING]"/>
    <property type="match status" value="1"/>
</dbReference>
<sequence>MENNYKNVLKSPRIHETPKTVIALGGDGIGPTVVNATDNILKGMKIRGLEIKSMPCGENAIETQGIAFPEETKKAGDNCDAVLFGATHKSAVQVIAYLRWGLGNYANIRPIKYFKGMNTAFKRELVENIDYTFIREGTEGMYAATGREGKLTNLIGKGIIYKPDIEKWTEDAIYAIRIISPKATDRIGRVACEVCVRRKNEGIGKGLLEIVCKPNVLRSQDGMFLKRIKNIAK</sequence>
<evidence type="ECO:0000313" key="8">
    <source>
        <dbReference type="EMBL" id="KKL27144.1"/>
    </source>
</evidence>
<keyword evidence="3" id="KW-0479">Metal-binding</keyword>
<keyword evidence="4" id="KW-0560">Oxidoreductase</keyword>
<proteinExistence type="predicted"/>
<keyword evidence="6" id="KW-0464">Manganese</keyword>
<dbReference type="InterPro" id="IPR050501">
    <property type="entry name" value="ICDH/IPMDH"/>
</dbReference>
<dbReference type="Pfam" id="PF00180">
    <property type="entry name" value="Iso_dh"/>
    <property type="match status" value="1"/>
</dbReference>
<gene>
    <name evidence="8" type="ORF">LCGC14_2388100</name>
</gene>
<comment type="caution">
    <text evidence="8">The sequence shown here is derived from an EMBL/GenBank/DDBJ whole genome shotgun (WGS) entry which is preliminary data.</text>
</comment>
<feature type="non-terminal residue" evidence="8">
    <location>
        <position position="233"/>
    </location>
</feature>
<dbReference type="EMBL" id="LAZR01035574">
    <property type="protein sequence ID" value="KKL27144.1"/>
    <property type="molecule type" value="Genomic_DNA"/>
</dbReference>
<evidence type="ECO:0000256" key="3">
    <source>
        <dbReference type="ARBA" id="ARBA00022723"/>
    </source>
</evidence>
<comment type="cofactor">
    <cofactor evidence="2">
        <name>Mg(2+)</name>
        <dbReference type="ChEBI" id="CHEBI:18420"/>
    </cofactor>
</comment>
<dbReference type="GO" id="GO:0016491">
    <property type="term" value="F:oxidoreductase activity"/>
    <property type="evidence" value="ECO:0007669"/>
    <property type="project" value="UniProtKB-KW"/>
</dbReference>
<protein>
    <recommendedName>
        <fullName evidence="7">Isopropylmalate dehydrogenase-like domain-containing protein</fullName>
    </recommendedName>
</protein>
<evidence type="ECO:0000256" key="5">
    <source>
        <dbReference type="ARBA" id="ARBA00023027"/>
    </source>
</evidence>